<dbReference type="AlphaFoldDB" id="A0A9Q0KTJ7"/>
<keyword evidence="2" id="KW-1185">Reference proteome</keyword>
<proteinExistence type="predicted"/>
<accession>A0A9Q0KTJ7</accession>
<reference evidence="1" key="1">
    <citation type="journal article" date="2023" name="Plant J.">
        <title>The genome of the king protea, Protea cynaroides.</title>
        <authorList>
            <person name="Chang J."/>
            <person name="Duong T.A."/>
            <person name="Schoeman C."/>
            <person name="Ma X."/>
            <person name="Roodt D."/>
            <person name="Barker N."/>
            <person name="Li Z."/>
            <person name="Van de Peer Y."/>
            <person name="Mizrachi E."/>
        </authorList>
    </citation>
    <scope>NUCLEOTIDE SEQUENCE</scope>
    <source>
        <tissue evidence="1">Young leaves</tissue>
    </source>
</reference>
<dbReference type="Proteomes" id="UP001141806">
    <property type="component" value="Unassembled WGS sequence"/>
</dbReference>
<comment type="caution">
    <text evidence="1">The sequence shown here is derived from an EMBL/GenBank/DDBJ whole genome shotgun (WGS) entry which is preliminary data.</text>
</comment>
<gene>
    <name evidence="1" type="ORF">NE237_001475</name>
</gene>
<organism evidence="1 2">
    <name type="scientific">Protea cynaroides</name>
    <dbReference type="NCBI Taxonomy" id="273540"/>
    <lineage>
        <taxon>Eukaryota</taxon>
        <taxon>Viridiplantae</taxon>
        <taxon>Streptophyta</taxon>
        <taxon>Embryophyta</taxon>
        <taxon>Tracheophyta</taxon>
        <taxon>Spermatophyta</taxon>
        <taxon>Magnoliopsida</taxon>
        <taxon>Proteales</taxon>
        <taxon>Proteaceae</taxon>
        <taxon>Protea</taxon>
    </lineage>
</organism>
<sequence length="134" mass="15752">MNLPHKHKKLIFSTEPRKLTNPKNNGYPASRPRGPPKFLIIIEVLLLSSLHPFFPIEEPLLKITFISRVLYTIFHLSHYRTEQCSSQMGNSQNPQGHKSMNELVQIVLYVYFFQKEIWNGTQHTNATWKSYKKK</sequence>
<dbReference type="EMBL" id="JAMYWD010000003">
    <property type="protein sequence ID" value="KAJ4976369.1"/>
    <property type="molecule type" value="Genomic_DNA"/>
</dbReference>
<name>A0A9Q0KTJ7_9MAGN</name>
<protein>
    <submittedName>
        <fullName evidence="1">Uncharacterized protein</fullName>
    </submittedName>
</protein>
<evidence type="ECO:0000313" key="1">
    <source>
        <dbReference type="EMBL" id="KAJ4976369.1"/>
    </source>
</evidence>
<evidence type="ECO:0000313" key="2">
    <source>
        <dbReference type="Proteomes" id="UP001141806"/>
    </source>
</evidence>